<dbReference type="PANTHER" id="PTHR23418:SF0">
    <property type="entry name" value="ACIREDUCTONE DIOXYGENASE"/>
    <property type="match status" value="1"/>
</dbReference>
<dbReference type="InterPro" id="IPR011051">
    <property type="entry name" value="RmlC_Cupin_sf"/>
</dbReference>
<dbReference type="HOGENOM" id="CLU_125400_0_0_3"/>
<dbReference type="EC" id="1.13.11.53" evidence="9"/>
<dbReference type="OrthoDB" id="9795636at2"/>
<evidence type="ECO:0000256" key="4">
    <source>
        <dbReference type="ARBA" id="ARBA00022723"/>
    </source>
</evidence>
<name>K9XQ07_STAC7</name>
<evidence type="ECO:0000256" key="8">
    <source>
        <dbReference type="ARBA" id="ARBA00023167"/>
    </source>
</evidence>
<evidence type="ECO:0000256" key="2">
    <source>
        <dbReference type="ARBA" id="ARBA00022596"/>
    </source>
</evidence>
<keyword evidence="7 9" id="KW-0408">Iron</keyword>
<evidence type="ECO:0000256" key="1">
    <source>
        <dbReference type="ARBA" id="ARBA00000428"/>
    </source>
</evidence>
<comment type="pathway">
    <text evidence="9">Amino-acid biosynthesis; L-methionine biosynthesis via salvage pathway; L-methionine from S-methyl-5-thio-alpha-D-ribose 1-phosphate: step 5/6.</text>
</comment>
<keyword evidence="8 9" id="KW-0486">Methionine biosynthesis</keyword>
<feature type="binding site" evidence="9">
    <location>
        <position position="100"/>
    </location>
    <ligand>
        <name>Ni(2+)</name>
        <dbReference type="ChEBI" id="CHEBI:49786"/>
    </ligand>
</feature>
<evidence type="ECO:0000256" key="3">
    <source>
        <dbReference type="ARBA" id="ARBA00022605"/>
    </source>
</evidence>
<comment type="caution">
    <text evidence="9">Lacks conserved residue(s) required for the propagation of feature annotation.</text>
</comment>
<reference evidence="11" key="1">
    <citation type="journal article" date="2013" name="Proc. Natl. Acad. Sci. U.S.A.">
        <title>Improving the coverage of the cyanobacterial phylum using diversity-driven genome sequencing.</title>
        <authorList>
            <person name="Shih P.M."/>
            <person name="Wu D."/>
            <person name="Latifi A."/>
            <person name="Axen S.D."/>
            <person name="Fewer D.P."/>
            <person name="Talla E."/>
            <person name="Calteau A."/>
            <person name="Cai F."/>
            <person name="Tandeau de Marsac N."/>
            <person name="Rippka R."/>
            <person name="Herdman M."/>
            <person name="Sivonen K."/>
            <person name="Coursin T."/>
            <person name="Laurent T."/>
            <person name="Goodwin L."/>
            <person name="Nolan M."/>
            <person name="Davenport K.W."/>
            <person name="Han C.S."/>
            <person name="Rubin E.M."/>
            <person name="Eisen J.A."/>
            <person name="Woyke T."/>
            <person name="Gugger M."/>
            <person name="Kerfeld C.A."/>
        </authorList>
    </citation>
    <scope>NUCLEOTIDE SEQUENCE [LARGE SCALE GENOMIC DNA]</scope>
    <source>
        <strain evidence="11">ATCC 29371 / PCC 7437</strain>
    </source>
</reference>
<comment type="similarity">
    <text evidence="9">Belongs to the acireductone dioxygenase (ARD) family.</text>
</comment>
<dbReference type="GO" id="GO:0019284">
    <property type="term" value="P:L-methionine salvage from S-adenosylmethionine"/>
    <property type="evidence" value="ECO:0007669"/>
    <property type="project" value="InterPro"/>
</dbReference>
<dbReference type="EC" id="1.13.11.54" evidence="9"/>
<feature type="binding site" evidence="9">
    <location>
        <position position="102"/>
    </location>
    <ligand>
        <name>Fe(2+)</name>
        <dbReference type="ChEBI" id="CHEBI:29033"/>
    </ligand>
</feature>
<keyword evidence="6 9" id="KW-0560">Oxidoreductase</keyword>
<dbReference type="GO" id="GO:0019509">
    <property type="term" value="P:L-methionine salvage from methylthioadenosine"/>
    <property type="evidence" value="ECO:0007669"/>
    <property type="project" value="UniProtKB-UniRule"/>
</dbReference>
<dbReference type="eggNOG" id="COG1791">
    <property type="taxonomic scope" value="Bacteria"/>
</dbReference>
<evidence type="ECO:0000256" key="5">
    <source>
        <dbReference type="ARBA" id="ARBA00022964"/>
    </source>
</evidence>
<comment type="catalytic activity">
    <reaction evidence="1 9">
        <text>1,2-dihydroxy-5-(methylsulfanyl)pent-1-en-3-one + O2 = 4-methylsulfanyl-2-oxobutanoate + formate + 2 H(+)</text>
        <dbReference type="Rhea" id="RHEA:24504"/>
        <dbReference type="ChEBI" id="CHEBI:15378"/>
        <dbReference type="ChEBI" id="CHEBI:15379"/>
        <dbReference type="ChEBI" id="CHEBI:15740"/>
        <dbReference type="ChEBI" id="CHEBI:16723"/>
        <dbReference type="ChEBI" id="CHEBI:49252"/>
        <dbReference type="EC" id="1.13.11.54"/>
    </reaction>
</comment>
<feature type="binding site" evidence="9">
    <location>
        <position position="145"/>
    </location>
    <ligand>
        <name>Ni(2+)</name>
        <dbReference type="ChEBI" id="CHEBI:49786"/>
    </ligand>
</feature>
<comment type="cofactor">
    <cofactor evidence="9">
        <name>Ni(2+)</name>
        <dbReference type="ChEBI" id="CHEBI:49786"/>
    </cofactor>
    <text evidence="9">Binds 1 nickel ion per monomer.</text>
</comment>
<dbReference type="PANTHER" id="PTHR23418">
    <property type="entry name" value="ACIREDUCTONE DIOXYGENASE"/>
    <property type="match status" value="1"/>
</dbReference>
<feature type="site" description="Important to generate the dianion" evidence="9">
    <location>
        <position position="108"/>
    </location>
</feature>
<protein>
    <recommendedName>
        <fullName evidence="9">Acireductone dioxygenase</fullName>
    </recommendedName>
    <alternativeName>
        <fullName evidence="9">1,2-dihydroxy-3-keto-5-methylthiopentene dioxygenase</fullName>
        <shortName evidence="9">DHK-MTPene dioxygenase</shortName>
    </alternativeName>
    <alternativeName>
        <fullName evidence="9">Acireductone dioxygenase (Fe(2+)-requiring)</fullName>
        <shortName evidence="9">ARD'</shortName>
        <shortName evidence="9">Fe-ARD</shortName>
        <ecNumber evidence="9">1.13.11.54</ecNumber>
    </alternativeName>
    <alternativeName>
        <fullName evidence="9">Acireductone dioxygenase (Ni(2+)-requiring)</fullName>
        <shortName evidence="9">ARD</shortName>
        <shortName evidence="9">Ni-ARD</shortName>
        <ecNumber evidence="9">1.13.11.53</ecNumber>
    </alternativeName>
</protein>
<feature type="binding site" evidence="9">
    <location>
        <position position="100"/>
    </location>
    <ligand>
        <name>Fe(2+)</name>
        <dbReference type="ChEBI" id="CHEBI:29033"/>
    </ligand>
</feature>
<keyword evidence="4 9" id="KW-0479">Metal-binding</keyword>
<dbReference type="EMBL" id="CP003653">
    <property type="protein sequence ID" value="AFZ33762.1"/>
    <property type="molecule type" value="Genomic_DNA"/>
</dbReference>
<comment type="subunit">
    <text evidence="9">Monomer.</text>
</comment>
<dbReference type="InterPro" id="IPR004313">
    <property type="entry name" value="ARD"/>
</dbReference>
<keyword evidence="11" id="KW-1185">Reference proteome</keyword>
<dbReference type="Proteomes" id="UP000010473">
    <property type="component" value="Chromosome"/>
</dbReference>
<dbReference type="GO" id="GO:0016151">
    <property type="term" value="F:nickel cation binding"/>
    <property type="evidence" value="ECO:0007669"/>
    <property type="project" value="UniProtKB-UniRule"/>
</dbReference>
<accession>K9XQ07</accession>
<organism evidence="10 11">
    <name type="scientific">Stanieria cyanosphaera (strain ATCC 29371 / PCC 7437)</name>
    <dbReference type="NCBI Taxonomy" id="111780"/>
    <lineage>
        <taxon>Bacteria</taxon>
        <taxon>Bacillati</taxon>
        <taxon>Cyanobacteriota</taxon>
        <taxon>Cyanophyceae</taxon>
        <taxon>Pleurocapsales</taxon>
        <taxon>Dermocarpellaceae</taxon>
        <taxon>Stanieria</taxon>
    </lineage>
</organism>
<dbReference type="HAMAP" id="MF_01682">
    <property type="entry name" value="Salvage_MtnD"/>
    <property type="match status" value="1"/>
</dbReference>
<dbReference type="GO" id="GO:0005506">
    <property type="term" value="F:iron ion binding"/>
    <property type="evidence" value="ECO:0007669"/>
    <property type="project" value="UniProtKB-UniRule"/>
</dbReference>
<feature type="binding site" evidence="9">
    <location>
        <position position="145"/>
    </location>
    <ligand>
        <name>Fe(2+)</name>
        <dbReference type="ChEBI" id="CHEBI:29033"/>
    </ligand>
</feature>
<proteinExistence type="inferred from homology"/>
<keyword evidence="3 9" id="KW-0028">Amino-acid biosynthesis</keyword>
<dbReference type="InterPro" id="IPR023956">
    <property type="entry name" value="ARD_bac"/>
</dbReference>
<evidence type="ECO:0000256" key="7">
    <source>
        <dbReference type="ARBA" id="ARBA00023004"/>
    </source>
</evidence>
<dbReference type="RefSeq" id="WP_015191435.1">
    <property type="nucleotide sequence ID" value="NC_019748.1"/>
</dbReference>
<keyword evidence="2 9" id="KW-0533">Nickel</keyword>
<comment type="cofactor">
    <cofactor evidence="9">
        <name>Fe(2+)</name>
        <dbReference type="ChEBI" id="CHEBI:29033"/>
    </cofactor>
    <text evidence="9">Binds 1 Fe(2+) cation per monomer.</text>
</comment>
<evidence type="ECO:0000313" key="10">
    <source>
        <dbReference type="EMBL" id="AFZ33762.1"/>
    </source>
</evidence>
<gene>
    <name evidence="9" type="primary">mtnD</name>
    <name evidence="10" type="ordered locus">Sta7437_0143</name>
</gene>
<dbReference type="UniPathway" id="UPA00904">
    <property type="reaction ID" value="UER00878"/>
</dbReference>
<evidence type="ECO:0000256" key="9">
    <source>
        <dbReference type="HAMAP-Rule" id="MF_01682"/>
    </source>
</evidence>
<dbReference type="Pfam" id="PF03079">
    <property type="entry name" value="ARD"/>
    <property type="match status" value="1"/>
</dbReference>
<dbReference type="CDD" id="cd02232">
    <property type="entry name" value="cupin_ARD"/>
    <property type="match status" value="1"/>
</dbReference>
<dbReference type="Gene3D" id="2.60.120.10">
    <property type="entry name" value="Jelly Rolls"/>
    <property type="match status" value="1"/>
</dbReference>
<comment type="function">
    <text evidence="9">Catalyzes 2 different reactions between oxygene and the acireductone 1,2-dihydroxy-3-keto-5-methylthiopentene (DHK-MTPene) depending upon the metal bound in the active site. Fe-containing acireductone dioxygenase (Fe-ARD) produces formate and 2-keto-4-methylthiobutyrate (KMTB), the alpha-ketoacid precursor of methionine in the methionine recycle pathway. Ni-containing acireductone dioxygenase (Ni-ARD) produces methylthiopropionate, carbon monoxide and formate, and does not lie on the methionine recycle pathway.</text>
</comment>
<feature type="binding site" evidence="9">
    <location>
        <position position="102"/>
    </location>
    <ligand>
        <name>Ni(2+)</name>
        <dbReference type="ChEBI" id="CHEBI:49786"/>
    </ligand>
</feature>
<dbReference type="GO" id="GO:0010308">
    <property type="term" value="F:acireductone dioxygenase (Ni2+-requiring) activity"/>
    <property type="evidence" value="ECO:0007669"/>
    <property type="project" value="UniProtKB-UniRule"/>
</dbReference>
<evidence type="ECO:0000256" key="6">
    <source>
        <dbReference type="ARBA" id="ARBA00023002"/>
    </source>
</evidence>
<evidence type="ECO:0000313" key="11">
    <source>
        <dbReference type="Proteomes" id="UP000010473"/>
    </source>
</evidence>
<dbReference type="KEGG" id="scs:Sta7437_0143"/>
<feature type="binding site" evidence="9">
    <location>
        <position position="106"/>
    </location>
    <ligand>
        <name>Fe(2+)</name>
        <dbReference type="ChEBI" id="CHEBI:29033"/>
    </ligand>
</feature>
<feature type="binding site" evidence="9">
    <location>
        <position position="106"/>
    </location>
    <ligand>
        <name>Ni(2+)</name>
        <dbReference type="ChEBI" id="CHEBI:49786"/>
    </ligand>
</feature>
<sequence>MAVLRLENGTTYTQLEDIAQKLAPLNIELNYWTVGDDSQLNRLLAQDSLTESQKEAVLQALDHYFEQLKQTAGYQARDLIVLNPDTPNLDTLLSKFNRCHTHADDEVRYIVAGEGVFGFVLPDGSQVELTIQPEEYINVPAGTQHWFYLTKQSKIKAVRYFTTTEGWLPEYNNTEIRFATPVTV</sequence>
<dbReference type="STRING" id="111780.Sta7437_0143"/>
<dbReference type="SUPFAM" id="SSF51182">
    <property type="entry name" value="RmlC-like cupins"/>
    <property type="match status" value="1"/>
</dbReference>
<feature type="site" description="May play a role in transmitting local conformational changes" evidence="9">
    <location>
        <position position="105"/>
    </location>
</feature>
<dbReference type="GO" id="GO:0010309">
    <property type="term" value="F:acireductone dioxygenase [iron(II)-requiring] activity"/>
    <property type="evidence" value="ECO:0007669"/>
    <property type="project" value="UniProtKB-UniRule"/>
</dbReference>
<dbReference type="InterPro" id="IPR014710">
    <property type="entry name" value="RmlC-like_jellyroll"/>
</dbReference>
<dbReference type="PATRIC" id="fig|111780.3.peg.146"/>
<keyword evidence="5 9" id="KW-0223">Dioxygenase</keyword>
<dbReference type="AlphaFoldDB" id="K9XQ07"/>
<comment type="catalytic activity">
    <reaction evidence="9">
        <text>1,2-dihydroxy-5-(methylsulfanyl)pent-1-en-3-one + O2 = 3-(methylsulfanyl)propanoate + CO + formate + 2 H(+)</text>
        <dbReference type="Rhea" id="RHEA:14161"/>
        <dbReference type="ChEBI" id="CHEBI:15378"/>
        <dbReference type="ChEBI" id="CHEBI:15379"/>
        <dbReference type="ChEBI" id="CHEBI:15740"/>
        <dbReference type="ChEBI" id="CHEBI:17245"/>
        <dbReference type="ChEBI" id="CHEBI:49016"/>
        <dbReference type="ChEBI" id="CHEBI:49252"/>
        <dbReference type="EC" id="1.13.11.53"/>
    </reaction>
</comment>